<protein>
    <submittedName>
        <fullName evidence="2">Uncharacterized protein</fullName>
    </submittedName>
</protein>
<feature type="compositionally biased region" description="Polar residues" evidence="1">
    <location>
        <begin position="69"/>
        <end position="83"/>
    </location>
</feature>
<dbReference type="RefSeq" id="WP_107142131.1">
    <property type="nucleotide sequence ID" value="NZ_CP028324.1"/>
</dbReference>
<keyword evidence="3" id="KW-1185">Reference proteome</keyword>
<accession>A0A2R4CB43</accession>
<gene>
    <name evidence="2" type="ORF">C9I28_14700</name>
</gene>
<dbReference type="AlphaFoldDB" id="A0A2R4CB43"/>
<reference evidence="2 3" key="1">
    <citation type="submission" date="2018-03" db="EMBL/GenBank/DDBJ databases">
        <title>Massilia armeniaca sp. nov., isolated from desert soil.</title>
        <authorList>
            <person name="Huang H."/>
            <person name="Ren M."/>
        </authorList>
    </citation>
    <scope>NUCLEOTIDE SEQUENCE [LARGE SCALE GENOMIC DNA]</scope>
    <source>
        <strain evidence="2 3">ZMN-3</strain>
    </source>
</reference>
<evidence type="ECO:0000313" key="2">
    <source>
        <dbReference type="EMBL" id="AVR96782.1"/>
    </source>
</evidence>
<name>A0A2R4CB43_9BURK</name>
<evidence type="ECO:0000313" key="3">
    <source>
        <dbReference type="Proteomes" id="UP000240505"/>
    </source>
</evidence>
<sequence>MEKKKTLAPRAVAAIMGEHRQVAAQVDAGSQAFFMHISSILSFGVLPRNELVKRGLTFQPSEDVDDTPKTSFGSVRGTDSTTTDQEKATKVESQAALAKETLHGVATERNVEGNILSVLHAMARAENQEAQFLEHQFALGAALDRVPQQFHLGQAVRKLEELMGLDNPLLRTLRRRLNDSAVVLTDRPLREIKKDFPEAPPLNRDGFAEVRGQHWLLRQIYNTSSSPCNTRPHWTCCVPGFPT</sequence>
<dbReference type="KEGG" id="masz:C9I28_14700"/>
<evidence type="ECO:0000256" key="1">
    <source>
        <dbReference type="SAM" id="MobiDB-lite"/>
    </source>
</evidence>
<dbReference type="EMBL" id="CP028324">
    <property type="protein sequence ID" value="AVR96782.1"/>
    <property type="molecule type" value="Genomic_DNA"/>
</dbReference>
<feature type="region of interest" description="Disordered" evidence="1">
    <location>
        <begin position="60"/>
        <end position="89"/>
    </location>
</feature>
<proteinExistence type="predicted"/>
<organism evidence="2 3">
    <name type="scientific">Pseudoduganella armeniaca</name>
    <dbReference type="NCBI Taxonomy" id="2072590"/>
    <lineage>
        <taxon>Bacteria</taxon>
        <taxon>Pseudomonadati</taxon>
        <taxon>Pseudomonadota</taxon>
        <taxon>Betaproteobacteria</taxon>
        <taxon>Burkholderiales</taxon>
        <taxon>Oxalobacteraceae</taxon>
        <taxon>Telluria group</taxon>
        <taxon>Pseudoduganella</taxon>
    </lineage>
</organism>
<dbReference type="Proteomes" id="UP000240505">
    <property type="component" value="Chromosome"/>
</dbReference>